<dbReference type="OrthoDB" id="3011999at2759"/>
<comment type="caution">
    <text evidence="1">The sequence shown here is derived from an EMBL/GenBank/DDBJ whole genome shotgun (WGS) entry which is preliminary data.</text>
</comment>
<accession>A0A9P7RMU8</accession>
<dbReference type="AlphaFoldDB" id="A0A9P7RMU8"/>
<keyword evidence="2" id="KW-1185">Reference proteome</keyword>
<evidence type="ECO:0000313" key="1">
    <source>
        <dbReference type="EMBL" id="KAG7086050.1"/>
    </source>
</evidence>
<name>A0A9P7RMU8_9AGAR</name>
<dbReference type="Proteomes" id="UP001049176">
    <property type="component" value="Chromosome 11"/>
</dbReference>
<dbReference type="GeneID" id="66072647"/>
<dbReference type="EMBL" id="CM032191">
    <property type="protein sequence ID" value="KAG7086050.1"/>
    <property type="molecule type" value="Genomic_DNA"/>
</dbReference>
<protein>
    <submittedName>
        <fullName evidence="1">Uncharacterized protein</fullName>
    </submittedName>
</protein>
<gene>
    <name evidence="1" type="ORF">E1B28_003571</name>
</gene>
<dbReference type="KEGG" id="more:E1B28_003571"/>
<reference evidence="1" key="1">
    <citation type="journal article" date="2021" name="Genome Biol. Evol.">
        <title>The assembled and annotated genome of the fairy-ring fungus Marasmius oreades.</title>
        <authorList>
            <person name="Hiltunen M."/>
            <person name="Ament-Velasquez S.L."/>
            <person name="Johannesson H."/>
        </authorList>
    </citation>
    <scope>NUCLEOTIDE SEQUENCE</scope>
    <source>
        <strain evidence="1">03SP1</strain>
    </source>
</reference>
<evidence type="ECO:0000313" key="2">
    <source>
        <dbReference type="Proteomes" id="UP001049176"/>
    </source>
</evidence>
<sequence length="155" mass="17192">MASHDVEKWLNEHHRVDDDNRNHGGQEIHVFAVEKGPVFGGHAGEGKCYDISFSLGPVTFTIEICIDIKTGRITICLYVKIPLLPKHKLGCATGSIKDGVTITFDWKIVSGTFKFYVKDGWLWVHYDVKILGKHYTGDLKLIPLPFLSHGGGGSS</sequence>
<organism evidence="1 2">
    <name type="scientific">Marasmius oreades</name>
    <name type="common">fairy-ring Marasmius</name>
    <dbReference type="NCBI Taxonomy" id="181124"/>
    <lineage>
        <taxon>Eukaryota</taxon>
        <taxon>Fungi</taxon>
        <taxon>Dikarya</taxon>
        <taxon>Basidiomycota</taxon>
        <taxon>Agaricomycotina</taxon>
        <taxon>Agaricomycetes</taxon>
        <taxon>Agaricomycetidae</taxon>
        <taxon>Agaricales</taxon>
        <taxon>Marasmiineae</taxon>
        <taxon>Marasmiaceae</taxon>
        <taxon>Marasmius</taxon>
    </lineage>
</organism>
<proteinExistence type="predicted"/>
<dbReference type="RefSeq" id="XP_043002521.1">
    <property type="nucleotide sequence ID" value="XM_043160564.1"/>
</dbReference>